<feature type="compositionally biased region" description="Basic residues" evidence="1">
    <location>
        <begin position="675"/>
        <end position="692"/>
    </location>
</feature>
<feature type="compositionally biased region" description="Basic and acidic residues" evidence="1">
    <location>
        <begin position="281"/>
        <end position="294"/>
    </location>
</feature>
<dbReference type="InterPro" id="IPR046341">
    <property type="entry name" value="SET_dom_sf"/>
</dbReference>
<evidence type="ECO:0000313" key="2">
    <source>
        <dbReference type="EMBL" id="RAL66714.1"/>
    </source>
</evidence>
<reference evidence="2 3" key="1">
    <citation type="submission" date="2018-06" db="EMBL/GenBank/DDBJ databases">
        <title>Genome Sequence of the Brown Rot Fungal Pathogen Monilinia fructigena.</title>
        <authorList>
            <person name="Landi L."/>
            <person name="De Miccolis Angelini R.M."/>
            <person name="Pollastro S."/>
            <person name="Abate D."/>
            <person name="Faretra F."/>
            <person name="Romanazzi G."/>
        </authorList>
    </citation>
    <scope>NUCLEOTIDE SEQUENCE [LARGE SCALE GENOMIC DNA]</scope>
    <source>
        <strain evidence="2 3">Mfrg269</strain>
    </source>
</reference>
<dbReference type="Gene3D" id="2.170.270.10">
    <property type="entry name" value="SET domain"/>
    <property type="match status" value="1"/>
</dbReference>
<feature type="compositionally biased region" description="Low complexity" evidence="1">
    <location>
        <begin position="158"/>
        <end position="168"/>
    </location>
</feature>
<dbReference type="Proteomes" id="UP000249056">
    <property type="component" value="Unassembled WGS sequence"/>
</dbReference>
<dbReference type="OrthoDB" id="6141102at2759"/>
<feature type="compositionally biased region" description="Polar residues" evidence="1">
    <location>
        <begin position="10"/>
        <end position="24"/>
    </location>
</feature>
<comment type="caution">
    <text evidence="2">The sequence shown here is derived from an EMBL/GenBank/DDBJ whole genome shotgun (WGS) entry which is preliminary data.</text>
</comment>
<sequence length="768" mass="85303">MSGINGGHASRSNMGNRSNLTSSVVIDLTEDNVKDKSRRERCNEKAKKKPTLQVIDLKTSSKNIRKSPAKTPPQPPAKSPKFQNRGTYSLTSKSGCEDEPRMNVSDSVSKELRGESRNNTTTRQPPAKPKSNVLETKSNIPLSRGTARKTGSVSHQRSNSGSVGSVSSKPAQSNGPNSASSTPEASKSHGTLSKLESASNRSRNMSQQAGLKATASSKSSHVQLHPFHAHGNVTRTKPVASPLVPLSINDKYPSKDSASNISSTYPEGLDTQKSKDLLRESRMEEEQKNHKGDNGDIGDNVISRAISQPASRVLYQKKGNHGGARRGAAWEQQKLQNSIAIQDKGIDNESAEDHTAIQPFPIRKRKRGEDPNLRLISEPSSIPSALPRLPSLRDLGKKDAICAHSIFLGTPVREVVIFYKGEEFGSQNTWWSFVWRTIQDDEAGFREMTEAWDIGMEDVVLSRPRYWKPENWNTDIDTVEECGDECYRGRTGWVNFTWTDEEEEELKRILSIAKPHRPCSIVDIIDKPCWQIYIKILNLEDKPPVTRSLIPKPKKCEPVGWYDPKAVPRNRGLKPGWQDATIAHMHDQRVQIAFRASRDIKIGEELFFNYGKKFSDVQWLDKKIGDSEVKMLKTNKGVITGKKALAELDGLGGKRGARRKRLREMVEELKGGGTAKRKKGSQRGRPRGKAVKKAGSSSALTSQEHKTVDGDDDEMIDDDPTLHPNMTQDSDEDDETFIGNATSDVEMGGAEGVRRTRRTAKTPARYSR</sequence>
<feature type="region of interest" description="Disordered" evidence="1">
    <location>
        <begin position="281"/>
        <end position="300"/>
    </location>
</feature>
<organism evidence="2 3">
    <name type="scientific">Monilinia fructigena</name>
    <dbReference type="NCBI Taxonomy" id="38457"/>
    <lineage>
        <taxon>Eukaryota</taxon>
        <taxon>Fungi</taxon>
        <taxon>Dikarya</taxon>
        <taxon>Ascomycota</taxon>
        <taxon>Pezizomycotina</taxon>
        <taxon>Leotiomycetes</taxon>
        <taxon>Helotiales</taxon>
        <taxon>Sclerotiniaceae</taxon>
        <taxon>Monilinia</taxon>
    </lineage>
</organism>
<accession>A0A395J3N4</accession>
<evidence type="ECO:0000256" key="1">
    <source>
        <dbReference type="SAM" id="MobiDB-lite"/>
    </source>
</evidence>
<keyword evidence="3" id="KW-1185">Reference proteome</keyword>
<feature type="compositionally biased region" description="Polar residues" evidence="1">
    <location>
        <begin position="169"/>
        <end position="222"/>
    </location>
</feature>
<dbReference type="AlphaFoldDB" id="A0A395J3N4"/>
<feature type="compositionally biased region" description="Basic and acidic residues" evidence="1">
    <location>
        <begin position="31"/>
        <end position="45"/>
    </location>
</feature>
<feature type="region of interest" description="Disordered" evidence="1">
    <location>
        <begin position="250"/>
        <end position="274"/>
    </location>
</feature>
<protein>
    <recommendedName>
        <fullName evidence="4">SET domain-containing protein</fullName>
    </recommendedName>
</protein>
<feature type="region of interest" description="Disordered" evidence="1">
    <location>
        <begin position="1"/>
        <end position="222"/>
    </location>
</feature>
<name>A0A395J3N4_9HELO</name>
<feature type="compositionally biased region" description="Acidic residues" evidence="1">
    <location>
        <begin position="710"/>
        <end position="719"/>
    </location>
</feature>
<gene>
    <name evidence="2" type="ORF">DID88_007498</name>
</gene>
<feature type="region of interest" description="Disordered" evidence="1">
    <location>
        <begin position="668"/>
        <end position="768"/>
    </location>
</feature>
<dbReference type="EMBL" id="QKRW01000005">
    <property type="protein sequence ID" value="RAL66714.1"/>
    <property type="molecule type" value="Genomic_DNA"/>
</dbReference>
<evidence type="ECO:0008006" key="4">
    <source>
        <dbReference type="Google" id="ProtNLM"/>
    </source>
</evidence>
<feature type="compositionally biased region" description="Polar residues" evidence="1">
    <location>
        <begin position="81"/>
        <end position="94"/>
    </location>
</feature>
<evidence type="ECO:0000313" key="3">
    <source>
        <dbReference type="Proteomes" id="UP000249056"/>
    </source>
</evidence>
<dbReference type="SUPFAM" id="SSF82199">
    <property type="entry name" value="SET domain"/>
    <property type="match status" value="1"/>
</dbReference>
<proteinExistence type="predicted"/>
<feature type="compositionally biased region" description="Polar residues" evidence="1">
    <location>
        <begin position="256"/>
        <end position="265"/>
    </location>
</feature>